<dbReference type="GO" id="GO:0015074">
    <property type="term" value="P:DNA integration"/>
    <property type="evidence" value="ECO:0007669"/>
    <property type="project" value="InterPro"/>
</dbReference>
<evidence type="ECO:0000313" key="3">
    <source>
        <dbReference type="Proteomes" id="UP000216013"/>
    </source>
</evidence>
<reference evidence="2 3" key="1">
    <citation type="submission" date="2017-07" db="EMBL/GenBank/DDBJ databases">
        <title>Isolation and whole genome analysis of endospore-forming bacteria from heroin.</title>
        <authorList>
            <person name="Kalinowski J."/>
            <person name="Ahrens B."/>
            <person name="Al-Dilaimi A."/>
            <person name="Winkler A."/>
            <person name="Wibberg D."/>
            <person name="Schleenbecker U."/>
            <person name="Ruckert C."/>
            <person name="Wolfel R."/>
            <person name="Grass G."/>
        </authorList>
    </citation>
    <scope>NUCLEOTIDE SEQUENCE [LARGE SCALE GENOMIC DNA]</scope>
    <source>
        <strain evidence="2 3">7528</strain>
    </source>
</reference>
<evidence type="ECO:0000313" key="2">
    <source>
        <dbReference type="EMBL" id="PAD21813.1"/>
    </source>
</evidence>
<name>A0A268ACG1_9BACI</name>
<dbReference type="EMBL" id="NPBV01000005">
    <property type="protein sequence ID" value="PAD21813.1"/>
    <property type="molecule type" value="Genomic_DNA"/>
</dbReference>
<proteinExistence type="predicted"/>
<accession>A0A268ACG1</accession>
<sequence length="40" mass="4894">MEQFQEKLEEYIDYYNNKRIKTKLKGMIPVKYRNHSQSAA</sequence>
<evidence type="ECO:0000259" key="1">
    <source>
        <dbReference type="Pfam" id="PF13333"/>
    </source>
</evidence>
<dbReference type="AlphaFoldDB" id="A0A268ACG1"/>
<gene>
    <name evidence="2" type="ORF">CHH64_07040</name>
</gene>
<comment type="caution">
    <text evidence="2">The sequence shown here is derived from an EMBL/GenBank/DDBJ whole genome shotgun (WGS) entry which is preliminary data.</text>
</comment>
<organism evidence="2 3">
    <name type="scientific">Terribacillus saccharophilus</name>
    <dbReference type="NCBI Taxonomy" id="361277"/>
    <lineage>
        <taxon>Bacteria</taxon>
        <taxon>Bacillati</taxon>
        <taxon>Bacillota</taxon>
        <taxon>Bacilli</taxon>
        <taxon>Bacillales</taxon>
        <taxon>Bacillaceae</taxon>
        <taxon>Terribacillus</taxon>
    </lineage>
</organism>
<dbReference type="Pfam" id="PF13333">
    <property type="entry name" value="rve_2"/>
    <property type="match status" value="1"/>
</dbReference>
<feature type="domain" description="Integrase catalytic" evidence="1">
    <location>
        <begin position="1"/>
        <end position="36"/>
    </location>
</feature>
<dbReference type="InterPro" id="IPR001584">
    <property type="entry name" value="Integrase_cat-core"/>
</dbReference>
<protein>
    <recommendedName>
        <fullName evidence="1">Integrase catalytic domain-containing protein</fullName>
    </recommendedName>
</protein>
<dbReference type="Proteomes" id="UP000216013">
    <property type="component" value="Unassembled WGS sequence"/>
</dbReference>